<dbReference type="SUPFAM" id="SSF57997">
    <property type="entry name" value="Tropomyosin"/>
    <property type="match status" value="1"/>
</dbReference>
<dbReference type="OrthoDB" id="9808768at2"/>
<evidence type="ECO:0000256" key="1">
    <source>
        <dbReference type="ARBA" id="ARBA00004496"/>
    </source>
</evidence>
<evidence type="ECO:0000256" key="5">
    <source>
        <dbReference type="ARBA" id="ARBA00023054"/>
    </source>
</evidence>
<dbReference type="GO" id="GO:0006260">
    <property type="term" value="P:DNA replication"/>
    <property type="evidence" value="ECO:0007669"/>
    <property type="project" value="UniProtKB-UniRule"/>
</dbReference>
<comment type="subunit">
    <text evidence="7">Homodimer.</text>
</comment>
<gene>
    <name evidence="7 10" type="primary">smc</name>
    <name evidence="10" type="ORF">DN745_06470</name>
</gene>
<dbReference type="Proteomes" id="UP000249799">
    <property type="component" value="Chromosome"/>
</dbReference>
<comment type="domain">
    <text evidence="7">Contains large globular domains required for ATP hydrolysis at each terminus and a third globular domain forming a flexible hinge near the middle of the molecule. These domains are separated by coiled-coil structures.</text>
</comment>
<keyword evidence="3 7" id="KW-0547">Nucleotide-binding</keyword>
<protein>
    <recommendedName>
        <fullName evidence="7">Chromosome partition protein Smc</fullName>
    </recommendedName>
</protein>
<dbReference type="SUPFAM" id="SSF52540">
    <property type="entry name" value="P-loop containing nucleoside triphosphate hydrolases"/>
    <property type="match status" value="1"/>
</dbReference>
<evidence type="ECO:0000256" key="3">
    <source>
        <dbReference type="ARBA" id="ARBA00022741"/>
    </source>
</evidence>
<dbReference type="KEGG" id="bsed:DN745_06470"/>
<dbReference type="InterPro" id="IPR036277">
    <property type="entry name" value="SMC_hinge_sf"/>
</dbReference>
<feature type="coiled-coil region" evidence="7">
    <location>
        <begin position="362"/>
        <end position="442"/>
    </location>
</feature>
<dbReference type="InterPro" id="IPR010935">
    <property type="entry name" value="SMC_hinge"/>
</dbReference>
<dbReference type="InterPro" id="IPR027417">
    <property type="entry name" value="P-loop_NTPase"/>
</dbReference>
<evidence type="ECO:0000256" key="7">
    <source>
        <dbReference type="HAMAP-Rule" id="MF_01894"/>
    </source>
</evidence>
<dbReference type="GO" id="GO:0003677">
    <property type="term" value="F:DNA binding"/>
    <property type="evidence" value="ECO:0007669"/>
    <property type="project" value="UniProtKB-UniRule"/>
</dbReference>
<keyword evidence="4 7" id="KW-0067">ATP-binding</keyword>
<dbReference type="GO" id="GO:0005737">
    <property type="term" value="C:cytoplasm"/>
    <property type="evidence" value="ECO:0007669"/>
    <property type="project" value="UniProtKB-SubCell"/>
</dbReference>
<comment type="subcellular location">
    <subcellularLocation>
        <location evidence="1 7">Cytoplasm</location>
    </subcellularLocation>
</comment>
<feature type="coiled-coil region" evidence="7">
    <location>
        <begin position="281"/>
        <end position="336"/>
    </location>
</feature>
<feature type="coiled-coil region" evidence="7">
    <location>
        <begin position="474"/>
        <end position="599"/>
    </location>
</feature>
<feature type="domain" description="RecF/RecN/SMC N-terminal" evidence="8">
    <location>
        <begin position="45"/>
        <end position="133"/>
    </location>
</feature>
<dbReference type="Pfam" id="PF06470">
    <property type="entry name" value="SMC_hinge"/>
    <property type="match status" value="1"/>
</dbReference>
<dbReference type="SUPFAM" id="SSF75553">
    <property type="entry name" value="Smc hinge domain"/>
    <property type="match status" value="1"/>
</dbReference>
<keyword evidence="5 7" id="KW-0175">Coiled coil</keyword>
<dbReference type="Gene3D" id="3.40.50.300">
    <property type="entry name" value="P-loop containing nucleotide triphosphate hydrolases"/>
    <property type="match status" value="2"/>
</dbReference>
<comment type="similarity">
    <text evidence="7">Belongs to the SMC family.</text>
</comment>
<dbReference type="Pfam" id="PF02463">
    <property type="entry name" value="SMC_N"/>
    <property type="match status" value="2"/>
</dbReference>
<dbReference type="NCBIfam" id="TIGR02168">
    <property type="entry name" value="SMC_prok_B"/>
    <property type="match status" value="1"/>
</dbReference>
<dbReference type="EMBL" id="CP030032">
    <property type="protein sequence ID" value="AWV89003.1"/>
    <property type="molecule type" value="Genomic_DNA"/>
</dbReference>
<dbReference type="GO" id="GO:0030261">
    <property type="term" value="P:chromosome condensation"/>
    <property type="evidence" value="ECO:0007669"/>
    <property type="project" value="InterPro"/>
</dbReference>
<reference evidence="10 11" key="1">
    <citation type="submission" date="2018-06" db="EMBL/GenBank/DDBJ databases">
        <title>Lujinxingia sediminis gen. nov. sp. nov., a new facultative anaerobic member of the class Deltaproteobacteria, and proposal of Lujinxingaceae fam. nov.</title>
        <authorList>
            <person name="Guo L.-Y."/>
            <person name="Li C.-M."/>
            <person name="Wang S."/>
            <person name="Du Z.-J."/>
        </authorList>
    </citation>
    <scope>NUCLEOTIDE SEQUENCE [LARGE SCALE GENOMIC DNA]</scope>
    <source>
        <strain evidence="10 11">FA350</strain>
    </source>
</reference>
<sequence>MLARANSPENLALSRFHPYAIDARIRTLRPRVWRVCRRPEEFMKLRRIQLVGFKSFKDKVTIELSDNMNGIVGPNGCGKSNVVDALKWAMGDMSAKSLRGAALSDVIFAGSQNHRGAGMAEVTLTFENEEALSPSDAAVAVEDEADAALLNDGGAQAHRLEDGERDEVDEPDAAADFDANEDLDDAALQEGAADDNIWSDGIPREFREMAEISITRRLHRSGESEYLLNKTPCRLMDIRNLLAGTGLGKQGYSVIEQGEIAFVVSAKPSERRLIIEEASGITRYKSQRDRSQRKLDRAQENLQRIDDVVAEVKKQLRSLERQAQRAERFKKLSEELRVLEISAIVGRRNVLSEKAAKFRKALESGRGTAEKARETLKKLEAELSTQKIEAFVAERNNTESTEHFYKLDTRLNLAKSNRKHLADSLAEAKNRQERALSEHADQVRRRGGLKAELERVRADLEGLDDGPEDSKIRLERIEAELVALKETFRQAEQLRNSARSELENTRAEIRRVRDRREWLVSQKDEIKMRRAKIGDEIEGAERDVEDFRRALNRLRMDFERSEEQRAEGEQNFERAQARLKSAQKNFAFVREEFEEYRAERIEVSARVQTLSEMRRRGDGYTEGVQRVLEWAREGGGAGEDATEAEARGAILGPVGGLIEVPEGNEAAVSAYFGEVFNDIVATDRQAAMDAVGMLSREKIGRAGFYILENAADDPVTEFQAMLEGLQIVDDLASVDRGGEQSETRAWATREGDIEFASGRIVGGHVGDQAESLLRQARELKELQERLEQVRAWEIDAQEELDAFQDKVKFGEESVSAARKLLEEYGLEKRRIEQEVVGEERELERAEKRVLRIRAEVKPLEERLKKIEADAAALGDSSAEFVEMIPHLESKLEEQDRQCQKLRIQLDEAQARATEYKVELAQASERRRSLTESVERLERSLESNQRQIIKLDEEAKEQATRLREFEDNSTSTAAEVVELEKAYAEAKENAEAVSAHLELVQNEVRRLELAILECRNEVEKEGGSLQQIEMSLREVGIEIEHMDRNLMERFEMGLFEASQIADAYIDANPSKAEMSIAARDERIKQLRRDIDKMGAVNAMAVHEFEEAREREEFLADQQLDLQASIDDLNKAIRRMDRESRKRFRETFEAVNERFQEFFPRLFRGGHARLMLTDPENVLESGVDIEVSPPGKRLQNVTLLSGGEKALTAVSLIFAIFSLKPTPFSVLDEVDAPLDEANVGRYAEMVRELSAQSQMIVITHNRRSMEVCDALYGVTMEEPGVSKVVSVRLDDIARGDKIDEQHAS</sequence>
<proteinExistence type="inferred from homology"/>
<dbReference type="GO" id="GO:0005694">
    <property type="term" value="C:chromosome"/>
    <property type="evidence" value="ECO:0007669"/>
    <property type="project" value="InterPro"/>
</dbReference>
<dbReference type="GO" id="GO:0007059">
    <property type="term" value="P:chromosome segregation"/>
    <property type="evidence" value="ECO:0007669"/>
    <property type="project" value="UniProtKB-UniRule"/>
</dbReference>
<dbReference type="HAMAP" id="MF_01894">
    <property type="entry name" value="Smc_prok"/>
    <property type="match status" value="1"/>
</dbReference>
<dbReference type="FunFam" id="3.40.50.300:FF:000901">
    <property type="entry name" value="Chromosome partition protein Smc"/>
    <property type="match status" value="1"/>
</dbReference>
<organism evidence="10 11">
    <name type="scientific">Bradymonas sediminis</name>
    <dbReference type="NCBI Taxonomy" id="1548548"/>
    <lineage>
        <taxon>Bacteria</taxon>
        <taxon>Deltaproteobacteria</taxon>
        <taxon>Bradymonadales</taxon>
        <taxon>Bradymonadaceae</taxon>
        <taxon>Bradymonas</taxon>
    </lineage>
</organism>
<evidence type="ECO:0000256" key="4">
    <source>
        <dbReference type="ARBA" id="ARBA00022840"/>
    </source>
</evidence>
<dbReference type="InterPro" id="IPR011890">
    <property type="entry name" value="SMC_prok"/>
</dbReference>
<keyword evidence="2 7" id="KW-0963">Cytoplasm</keyword>
<dbReference type="PANTHER" id="PTHR43977">
    <property type="entry name" value="STRUCTURAL MAINTENANCE OF CHROMOSOMES PROTEIN 3"/>
    <property type="match status" value="1"/>
</dbReference>
<evidence type="ECO:0000256" key="2">
    <source>
        <dbReference type="ARBA" id="ARBA00022490"/>
    </source>
</evidence>
<dbReference type="GO" id="GO:0005524">
    <property type="term" value="F:ATP binding"/>
    <property type="evidence" value="ECO:0007669"/>
    <property type="project" value="UniProtKB-UniRule"/>
</dbReference>
<dbReference type="InterPro" id="IPR003395">
    <property type="entry name" value="RecF/RecN/SMC_N"/>
</dbReference>
<evidence type="ECO:0000259" key="8">
    <source>
        <dbReference type="Pfam" id="PF02463"/>
    </source>
</evidence>
<feature type="domain" description="SMC hinge" evidence="9">
    <location>
        <begin position="650"/>
        <end position="720"/>
    </location>
</feature>
<dbReference type="Gene3D" id="1.20.1060.20">
    <property type="match status" value="1"/>
</dbReference>
<evidence type="ECO:0000256" key="6">
    <source>
        <dbReference type="ARBA" id="ARBA00023125"/>
    </source>
</evidence>
<accession>A0A2Z4FJ99</accession>
<dbReference type="PIRSF" id="PIRSF005719">
    <property type="entry name" value="SMC"/>
    <property type="match status" value="1"/>
</dbReference>
<feature type="domain" description="RecF/RecN/SMC N-terminal" evidence="8">
    <location>
        <begin position="207"/>
        <end position="1280"/>
    </location>
</feature>
<feature type="coiled-coil region" evidence="7">
    <location>
        <begin position="769"/>
        <end position="1016"/>
    </location>
</feature>
<dbReference type="InterPro" id="IPR024704">
    <property type="entry name" value="SMC"/>
</dbReference>
<keyword evidence="11" id="KW-1185">Reference proteome</keyword>
<dbReference type="CDD" id="cd03278">
    <property type="entry name" value="ABC_SMC_barmotin"/>
    <property type="match status" value="1"/>
</dbReference>
<evidence type="ECO:0000259" key="9">
    <source>
        <dbReference type="Pfam" id="PF06470"/>
    </source>
</evidence>
<evidence type="ECO:0000313" key="11">
    <source>
        <dbReference type="Proteomes" id="UP000249799"/>
    </source>
</evidence>
<dbReference type="GO" id="GO:0016887">
    <property type="term" value="F:ATP hydrolysis activity"/>
    <property type="evidence" value="ECO:0007669"/>
    <property type="project" value="InterPro"/>
</dbReference>
<evidence type="ECO:0000313" key="10">
    <source>
        <dbReference type="EMBL" id="AWV89003.1"/>
    </source>
</evidence>
<dbReference type="GO" id="GO:0007062">
    <property type="term" value="P:sister chromatid cohesion"/>
    <property type="evidence" value="ECO:0007669"/>
    <property type="project" value="InterPro"/>
</dbReference>
<feature type="binding site" evidence="7">
    <location>
        <begin position="74"/>
        <end position="81"/>
    </location>
    <ligand>
        <name>ATP</name>
        <dbReference type="ChEBI" id="CHEBI:30616"/>
    </ligand>
</feature>
<comment type="function">
    <text evidence="7">Required for chromosome condensation and partitioning.</text>
</comment>
<keyword evidence="6 7" id="KW-0238">DNA-binding</keyword>
<name>A0A2Z4FJ99_9DELT</name>